<evidence type="ECO:0000256" key="4">
    <source>
        <dbReference type="ARBA" id="ARBA00022729"/>
    </source>
</evidence>
<keyword evidence="4 5" id="KW-0732">Signal</keyword>
<organism evidence="7 8">
    <name type="scientific">Microlunatus capsulatus</name>
    <dbReference type="NCBI Taxonomy" id="99117"/>
    <lineage>
        <taxon>Bacteria</taxon>
        <taxon>Bacillati</taxon>
        <taxon>Actinomycetota</taxon>
        <taxon>Actinomycetes</taxon>
        <taxon>Propionibacteriales</taxon>
        <taxon>Propionibacteriaceae</taxon>
        <taxon>Microlunatus</taxon>
    </lineage>
</organism>
<proteinExistence type="inferred from homology"/>
<dbReference type="PROSITE" id="PS50983">
    <property type="entry name" value="FE_B12_PBP"/>
    <property type="match status" value="1"/>
</dbReference>
<evidence type="ECO:0000259" key="6">
    <source>
        <dbReference type="PROSITE" id="PS50983"/>
    </source>
</evidence>
<evidence type="ECO:0000256" key="2">
    <source>
        <dbReference type="ARBA" id="ARBA00008814"/>
    </source>
</evidence>
<dbReference type="PANTHER" id="PTHR30532">
    <property type="entry name" value="IRON III DICITRATE-BINDING PERIPLASMIC PROTEIN"/>
    <property type="match status" value="1"/>
</dbReference>
<dbReference type="SUPFAM" id="SSF53807">
    <property type="entry name" value="Helical backbone' metal receptor"/>
    <property type="match status" value="1"/>
</dbReference>
<accession>A0ABS4ZAP5</accession>
<comment type="similarity">
    <text evidence="2">Belongs to the bacterial solute-binding protein 8 family.</text>
</comment>
<name>A0ABS4ZAP5_9ACTN</name>
<dbReference type="EMBL" id="JAGIOB010000001">
    <property type="protein sequence ID" value="MBP2418071.1"/>
    <property type="molecule type" value="Genomic_DNA"/>
</dbReference>
<comment type="caution">
    <text evidence="7">The sequence shown here is derived from an EMBL/GenBank/DDBJ whole genome shotgun (WGS) entry which is preliminary data.</text>
</comment>
<feature type="domain" description="Fe/B12 periplasmic-binding" evidence="6">
    <location>
        <begin position="62"/>
        <end position="333"/>
    </location>
</feature>
<feature type="signal peptide" evidence="5">
    <location>
        <begin position="1"/>
        <end position="28"/>
    </location>
</feature>
<dbReference type="PANTHER" id="PTHR30532:SF24">
    <property type="entry name" value="FERRIC ENTEROBACTIN-BINDING PERIPLASMIC PROTEIN FEPB"/>
    <property type="match status" value="1"/>
</dbReference>
<gene>
    <name evidence="7" type="ORF">JOF54_002993</name>
</gene>
<evidence type="ECO:0000256" key="1">
    <source>
        <dbReference type="ARBA" id="ARBA00004196"/>
    </source>
</evidence>
<protein>
    <submittedName>
        <fullName evidence="7">Iron complex transport system substrate-binding protein</fullName>
    </submittedName>
</protein>
<dbReference type="InterPro" id="IPR006311">
    <property type="entry name" value="TAT_signal"/>
</dbReference>
<sequence length="345" mass="36148">MRRRQFLSALGGAAAAAAVAGCANQANRAPAAGASATPAGSGFPVQVRHRYGTTTVPAAPQRVVTLGQTDHDALLALGVVPVAVAGFVDSDYSPARPWNEALLGPTPPVLNMLEIPFEKVAALQPDLVLGVMSGLTEDDHTKLSAIAPTVAQPVDHEDWAVPFPAHTRLVGAALGRAAEADRLVTELEAAFAEVRAQNPVLVGKRAACAELWGADFAVLGTGAPRTQFLTDVGMTFSGPLAALAGKGYNAPLSAEKVDLLDELDVVVWTTEHTDVDALLDHEVVRRLRTTTEGRYLLASNGGEDDLLYSMDWGSVLSNRWAIEHAVPRLIRAVDGDSSTDANSAG</sequence>
<dbReference type="PROSITE" id="PS51257">
    <property type="entry name" value="PROKAR_LIPOPROTEIN"/>
    <property type="match status" value="1"/>
</dbReference>
<evidence type="ECO:0000313" key="7">
    <source>
        <dbReference type="EMBL" id="MBP2418071.1"/>
    </source>
</evidence>
<dbReference type="Gene3D" id="3.40.50.1980">
    <property type="entry name" value="Nitrogenase molybdenum iron protein domain"/>
    <property type="match status" value="2"/>
</dbReference>
<feature type="chain" id="PRO_5045481747" evidence="5">
    <location>
        <begin position="29"/>
        <end position="345"/>
    </location>
</feature>
<comment type="subcellular location">
    <subcellularLocation>
        <location evidence="1">Cell envelope</location>
    </subcellularLocation>
</comment>
<dbReference type="Pfam" id="PF01497">
    <property type="entry name" value="Peripla_BP_2"/>
    <property type="match status" value="1"/>
</dbReference>
<dbReference type="RefSeq" id="WP_210057296.1">
    <property type="nucleotide sequence ID" value="NZ_BAAAMH010000010.1"/>
</dbReference>
<dbReference type="PROSITE" id="PS51318">
    <property type="entry name" value="TAT"/>
    <property type="match status" value="1"/>
</dbReference>
<evidence type="ECO:0000256" key="3">
    <source>
        <dbReference type="ARBA" id="ARBA00022448"/>
    </source>
</evidence>
<evidence type="ECO:0000313" key="8">
    <source>
        <dbReference type="Proteomes" id="UP000758168"/>
    </source>
</evidence>
<reference evidence="7 8" key="1">
    <citation type="submission" date="2021-03" db="EMBL/GenBank/DDBJ databases">
        <title>Sequencing the genomes of 1000 actinobacteria strains.</title>
        <authorList>
            <person name="Klenk H.-P."/>
        </authorList>
    </citation>
    <scope>NUCLEOTIDE SEQUENCE [LARGE SCALE GENOMIC DNA]</scope>
    <source>
        <strain evidence="7 8">DSM 12936</strain>
    </source>
</reference>
<dbReference type="InterPro" id="IPR051313">
    <property type="entry name" value="Bact_iron-sidero_bind"/>
</dbReference>
<dbReference type="InterPro" id="IPR002491">
    <property type="entry name" value="ABC_transptr_periplasmic_BD"/>
</dbReference>
<dbReference type="Proteomes" id="UP000758168">
    <property type="component" value="Unassembled WGS sequence"/>
</dbReference>
<evidence type="ECO:0000256" key="5">
    <source>
        <dbReference type="SAM" id="SignalP"/>
    </source>
</evidence>
<keyword evidence="3" id="KW-0813">Transport</keyword>
<keyword evidence="8" id="KW-1185">Reference proteome</keyword>